<evidence type="ECO:0000313" key="1">
    <source>
        <dbReference type="EMBL" id="KAI0087823.1"/>
    </source>
</evidence>
<gene>
    <name evidence="1" type="ORF">BDY19DRAFT_953385</name>
</gene>
<proteinExistence type="predicted"/>
<dbReference type="Proteomes" id="UP001055072">
    <property type="component" value="Unassembled WGS sequence"/>
</dbReference>
<comment type="caution">
    <text evidence="1">The sequence shown here is derived from an EMBL/GenBank/DDBJ whole genome shotgun (WGS) entry which is preliminary data.</text>
</comment>
<name>A0ACB8U0E1_9APHY</name>
<accession>A0ACB8U0E1</accession>
<dbReference type="EMBL" id="MU274916">
    <property type="protein sequence ID" value="KAI0087823.1"/>
    <property type="molecule type" value="Genomic_DNA"/>
</dbReference>
<organism evidence="1 2">
    <name type="scientific">Irpex rosettiformis</name>
    <dbReference type="NCBI Taxonomy" id="378272"/>
    <lineage>
        <taxon>Eukaryota</taxon>
        <taxon>Fungi</taxon>
        <taxon>Dikarya</taxon>
        <taxon>Basidiomycota</taxon>
        <taxon>Agaricomycotina</taxon>
        <taxon>Agaricomycetes</taxon>
        <taxon>Polyporales</taxon>
        <taxon>Irpicaceae</taxon>
        <taxon>Irpex</taxon>
    </lineage>
</organism>
<protein>
    <submittedName>
        <fullName evidence="1">PQ-loop-domain-containing protein</fullName>
    </submittedName>
</protein>
<reference evidence="1" key="1">
    <citation type="journal article" date="2021" name="Environ. Microbiol.">
        <title>Gene family expansions and transcriptome signatures uncover fungal adaptations to wood decay.</title>
        <authorList>
            <person name="Hage H."/>
            <person name="Miyauchi S."/>
            <person name="Viragh M."/>
            <person name="Drula E."/>
            <person name="Min B."/>
            <person name="Chaduli D."/>
            <person name="Navarro D."/>
            <person name="Favel A."/>
            <person name="Norest M."/>
            <person name="Lesage-Meessen L."/>
            <person name="Balint B."/>
            <person name="Merenyi Z."/>
            <person name="de Eugenio L."/>
            <person name="Morin E."/>
            <person name="Martinez A.T."/>
            <person name="Baldrian P."/>
            <person name="Stursova M."/>
            <person name="Martinez M.J."/>
            <person name="Novotny C."/>
            <person name="Magnuson J.K."/>
            <person name="Spatafora J.W."/>
            <person name="Maurice S."/>
            <person name="Pangilinan J."/>
            <person name="Andreopoulos W."/>
            <person name="LaButti K."/>
            <person name="Hundley H."/>
            <person name="Na H."/>
            <person name="Kuo A."/>
            <person name="Barry K."/>
            <person name="Lipzen A."/>
            <person name="Henrissat B."/>
            <person name="Riley R."/>
            <person name="Ahrendt S."/>
            <person name="Nagy L.G."/>
            <person name="Grigoriev I.V."/>
            <person name="Martin F."/>
            <person name="Rosso M.N."/>
        </authorList>
    </citation>
    <scope>NUCLEOTIDE SEQUENCE</scope>
    <source>
        <strain evidence="1">CBS 384.51</strain>
    </source>
</reference>
<sequence length="278" mass="30484">MTSGGNEALSGILGWMSIACWIVVYSPQLVENYQLKSGEGISILFVYIWAAGDIANLFGAVLAGLLPTIIILAIYYTTCDIALLTQIYYYRWLRASRTGPLILDVEGHPSVPSEETPLIADVQSSGEDRKTSKSIWREFVVWGGALAFVLGTGAISWALDQYVHRNQPREPPKEVFEWKSQVLGWISAILYLGARIPQILKNFQTKCAGLSFALFIFSIAGNTTYALSILAASLDPGHIAANASWLAGSGLTVFLDIFVLIQFFYYRAAEARGTSRGL</sequence>
<keyword evidence="2" id="KW-1185">Reference proteome</keyword>
<evidence type="ECO:0000313" key="2">
    <source>
        <dbReference type="Proteomes" id="UP001055072"/>
    </source>
</evidence>